<organism evidence="4 5">
    <name type="scientific">Sporocytophaga myxococcoides</name>
    <dbReference type="NCBI Taxonomy" id="153721"/>
    <lineage>
        <taxon>Bacteria</taxon>
        <taxon>Pseudomonadati</taxon>
        <taxon>Bacteroidota</taxon>
        <taxon>Cytophagia</taxon>
        <taxon>Cytophagales</taxon>
        <taxon>Cytophagaceae</taxon>
        <taxon>Sporocytophaga</taxon>
    </lineage>
</organism>
<dbReference type="STRING" id="153721.MYP_2283"/>
<dbReference type="RefSeq" id="WP_045463853.1">
    <property type="nucleotide sequence ID" value="NZ_BBLT01000004.1"/>
</dbReference>
<keyword evidence="2" id="KW-0378">Hydrolase</keyword>
<keyword evidence="5" id="KW-1185">Reference proteome</keyword>
<comment type="similarity">
    <text evidence="1">Belongs to the sulfatase family.</text>
</comment>
<dbReference type="SUPFAM" id="SSF53649">
    <property type="entry name" value="Alkaline phosphatase-like"/>
    <property type="match status" value="1"/>
</dbReference>
<evidence type="ECO:0000259" key="3">
    <source>
        <dbReference type="Pfam" id="PF00884"/>
    </source>
</evidence>
<accession>A0A098LDN1</accession>
<evidence type="ECO:0000256" key="2">
    <source>
        <dbReference type="ARBA" id="ARBA00022801"/>
    </source>
</evidence>
<dbReference type="Gene3D" id="3.40.720.10">
    <property type="entry name" value="Alkaline Phosphatase, subunit A"/>
    <property type="match status" value="1"/>
</dbReference>
<dbReference type="OrthoDB" id="975025at2"/>
<dbReference type="GO" id="GO:0004065">
    <property type="term" value="F:arylsulfatase activity"/>
    <property type="evidence" value="ECO:0007669"/>
    <property type="project" value="TreeGrafter"/>
</dbReference>
<dbReference type="eggNOG" id="COG3119">
    <property type="taxonomic scope" value="Bacteria"/>
</dbReference>
<dbReference type="EMBL" id="BBLT01000004">
    <property type="protein sequence ID" value="GAL85055.1"/>
    <property type="molecule type" value="Genomic_DNA"/>
</dbReference>
<dbReference type="CDD" id="cd16027">
    <property type="entry name" value="SGSH"/>
    <property type="match status" value="1"/>
</dbReference>
<comment type="caution">
    <text evidence="4">The sequence shown here is derived from an EMBL/GenBank/DDBJ whole genome shotgun (WGS) entry which is preliminary data.</text>
</comment>
<protein>
    <recommendedName>
        <fullName evidence="3">Sulfatase N-terminal domain-containing protein</fullName>
    </recommendedName>
</protein>
<feature type="domain" description="Sulfatase N-terminal" evidence="3">
    <location>
        <begin position="33"/>
        <end position="318"/>
    </location>
</feature>
<evidence type="ECO:0000313" key="5">
    <source>
        <dbReference type="Proteomes" id="UP000030185"/>
    </source>
</evidence>
<proteinExistence type="inferred from homology"/>
<evidence type="ECO:0000313" key="4">
    <source>
        <dbReference type="EMBL" id="GAL85055.1"/>
    </source>
</evidence>
<dbReference type="InterPro" id="IPR017850">
    <property type="entry name" value="Alkaline_phosphatase_core_sf"/>
</dbReference>
<sequence length="476" mass="53913">MLRISAGVILTIVSLFSGALLAGTVKKEKQNQPNILFILSDDHSVPFLGCYGYPVKTPNIDKLAKEGIIYNRAHTTAPQCVLSRAAIMTGRSTLDIRMTRFTAPLSADVISYPELLRKGGYYTGVCGRNFHLNGARTTAVSEEVFDKYNLETFKNRVDYLKTTGNMDSIYYQYKDFLNTIPKGKPFFLQLSYSDPHRIFNAKEYEPDPDTIKIPEGWPDTKLLRKDLAGYLGEIQRLDHEVGKVFEELKRRGLDKNTLIVFMGDNGGALVRGKGTLYKLGLNVPLIMRLSDLIKPGQVSNILVSGEDIAPTLLQVAGIAAPKEFTGVSIVPSFQDKPFQAHQYIYAVRGAHGSGLPTNTAHFDLGRTVISDRYKLIYNALWQLPYYPVDFSGQPFWLELQQLHNEGKLEEKWDKLLFSERRSMFELFDELADPNEFNNLAGKPEYKEIEEKLKGKLQEWMILNEDYLPLPVTPRPR</sequence>
<dbReference type="PANTHER" id="PTHR42693">
    <property type="entry name" value="ARYLSULFATASE FAMILY MEMBER"/>
    <property type="match status" value="1"/>
</dbReference>
<dbReference type="Pfam" id="PF00884">
    <property type="entry name" value="Sulfatase"/>
    <property type="match status" value="1"/>
</dbReference>
<dbReference type="PANTHER" id="PTHR42693:SF53">
    <property type="entry name" value="ENDO-4-O-SULFATASE"/>
    <property type="match status" value="1"/>
</dbReference>
<dbReference type="Proteomes" id="UP000030185">
    <property type="component" value="Unassembled WGS sequence"/>
</dbReference>
<dbReference type="AlphaFoldDB" id="A0A098LDN1"/>
<gene>
    <name evidence="4" type="ORF">MYP_2283</name>
</gene>
<dbReference type="InterPro" id="IPR000917">
    <property type="entry name" value="Sulfatase_N"/>
</dbReference>
<name>A0A098LDN1_9BACT</name>
<dbReference type="InterPro" id="IPR050738">
    <property type="entry name" value="Sulfatase"/>
</dbReference>
<reference evidence="4 5" key="1">
    <citation type="submission" date="2014-09" db="EMBL/GenBank/DDBJ databases">
        <title>Sporocytophaga myxococcoides PG-01 genome sequencing.</title>
        <authorList>
            <person name="Liu L."/>
            <person name="Gao P.J."/>
            <person name="Chen G.J."/>
            <person name="Wang L.S."/>
        </authorList>
    </citation>
    <scope>NUCLEOTIDE SEQUENCE [LARGE SCALE GENOMIC DNA]</scope>
    <source>
        <strain evidence="4 5">PG-01</strain>
    </source>
</reference>
<evidence type="ECO:0000256" key="1">
    <source>
        <dbReference type="ARBA" id="ARBA00008779"/>
    </source>
</evidence>